<reference evidence="2 3" key="1">
    <citation type="journal article" date="2020" name="Antonie Van Leeuwenhoek">
        <title>Rhodopirellula heiligendammensis sp. nov., Rhodopirellula pilleata sp. nov., and Rhodopirellula solitaria sp. nov. isolated from natural or artificial marine surfaces in Northern Germany and California, USA, and emended description of the genus Rhodopirellula.</title>
        <authorList>
            <person name="Kallscheuer N."/>
            <person name="Wiegand S."/>
            <person name="Jogler M."/>
            <person name="Boedeker C."/>
            <person name="Peeters S.H."/>
            <person name="Rast P."/>
            <person name="Heuer A."/>
            <person name="Jetten M.S.M."/>
            <person name="Rohde M."/>
            <person name="Jogler C."/>
        </authorList>
    </citation>
    <scope>NUCLEOTIDE SEQUENCE [LARGE SCALE GENOMIC DNA]</scope>
    <source>
        <strain evidence="2 3">Poly21</strain>
    </source>
</reference>
<evidence type="ECO:0000313" key="2">
    <source>
        <dbReference type="EMBL" id="TWU16994.1"/>
    </source>
</evidence>
<dbReference type="InterPro" id="IPR042099">
    <property type="entry name" value="ANL_N_sf"/>
</dbReference>
<keyword evidence="3" id="KW-1185">Reference proteome</keyword>
<dbReference type="PANTHER" id="PTHR36932:SF1">
    <property type="entry name" value="CAPSULAR POLYSACCHARIDE BIOSYNTHESIS PROTEIN"/>
    <property type="match status" value="1"/>
</dbReference>
<sequence length="437" mass="49647">MNMASLFKKQRSDFDKATRRRGLKSLSSAEQLELIALTWQDATNDVPYYRKLVEAQNAPAEINSWDELRSIPILTRQILQNRPQDFVRASGPPDSFTRTAGSTGTPLRIGSSPAERDLMRVVKLADWQRFGYSLDSRMFLIWGHSHLLGTGIRGRMNHLIRKSKDRLLGYHRVDAYRLNRSDCHRYAEQLLRFRPLGLVGYTTALDLFSQYTNEYRERFHAAGLKFVLATAEPPNRPDSLPMISDLFGCPVVQEYGGAEFGQVAFKVGDAPFEVYSDLNYVECEATESDDDEKPILISSLYRRYLPLIRYKVGDAIGEASVQKHGNVSQFKNIAGRLNDVILLDDGNSIHSVAIFHCIHQETAVRNIQMALLPDRMEIRLVSETGNDPAMATRIRDRLKEVHPALGGSIVRFVSDVETNVAGKRRWFIDKRKTKSII</sequence>
<dbReference type="Gene3D" id="3.40.50.12780">
    <property type="entry name" value="N-terminal domain of ligase-like"/>
    <property type="match status" value="1"/>
</dbReference>
<comment type="caution">
    <text evidence="2">The sequence shown here is derived from an EMBL/GenBank/DDBJ whole genome shotgun (WGS) entry which is preliminary data.</text>
</comment>
<organism evidence="2 3">
    <name type="scientific">Allorhodopirellula heiligendammensis</name>
    <dbReference type="NCBI Taxonomy" id="2714739"/>
    <lineage>
        <taxon>Bacteria</taxon>
        <taxon>Pseudomonadati</taxon>
        <taxon>Planctomycetota</taxon>
        <taxon>Planctomycetia</taxon>
        <taxon>Pirellulales</taxon>
        <taxon>Pirellulaceae</taxon>
        <taxon>Allorhodopirellula</taxon>
    </lineage>
</organism>
<accession>A0A5C6C1C0</accession>
<name>A0A5C6C1C0_9BACT</name>
<evidence type="ECO:0000256" key="1">
    <source>
        <dbReference type="SAM" id="MobiDB-lite"/>
    </source>
</evidence>
<dbReference type="InterPro" id="IPR053158">
    <property type="entry name" value="CapK_Type1_Caps_Biosynth"/>
</dbReference>
<proteinExistence type="predicted"/>
<dbReference type="PANTHER" id="PTHR36932">
    <property type="entry name" value="CAPSULAR POLYSACCHARIDE BIOSYNTHESIS PROTEIN"/>
    <property type="match status" value="1"/>
</dbReference>
<feature type="region of interest" description="Disordered" evidence="1">
    <location>
        <begin position="85"/>
        <end position="108"/>
    </location>
</feature>
<evidence type="ECO:0000313" key="3">
    <source>
        <dbReference type="Proteomes" id="UP000319908"/>
    </source>
</evidence>
<dbReference type="Proteomes" id="UP000319908">
    <property type="component" value="Unassembled WGS sequence"/>
</dbReference>
<dbReference type="RefSeq" id="WP_302119662.1">
    <property type="nucleotide sequence ID" value="NZ_SJPU01000002.1"/>
</dbReference>
<evidence type="ECO:0008006" key="4">
    <source>
        <dbReference type="Google" id="ProtNLM"/>
    </source>
</evidence>
<protein>
    <recommendedName>
        <fullName evidence="4">Phenylacetate--CoA ligase</fullName>
    </recommendedName>
</protein>
<gene>
    <name evidence="2" type="ORF">Poly21_42030</name>
</gene>
<dbReference type="AlphaFoldDB" id="A0A5C6C1C0"/>
<dbReference type="EMBL" id="SJPU01000002">
    <property type="protein sequence ID" value="TWU16994.1"/>
    <property type="molecule type" value="Genomic_DNA"/>
</dbReference>
<feature type="compositionally biased region" description="Polar residues" evidence="1">
    <location>
        <begin position="96"/>
        <end position="105"/>
    </location>
</feature>
<dbReference type="SUPFAM" id="SSF56801">
    <property type="entry name" value="Acetyl-CoA synthetase-like"/>
    <property type="match status" value="1"/>
</dbReference>